<dbReference type="InterPro" id="IPR036217">
    <property type="entry name" value="MethylDNA_cys_MeTrfase_DNAb"/>
</dbReference>
<evidence type="ECO:0000256" key="1">
    <source>
        <dbReference type="ARBA" id="ARBA00001286"/>
    </source>
</evidence>
<dbReference type="PANTHER" id="PTHR10815">
    <property type="entry name" value="METHYLATED-DNA--PROTEIN-CYSTEINE METHYLTRANSFERASE"/>
    <property type="match status" value="1"/>
</dbReference>
<proteinExistence type="predicted"/>
<dbReference type="PROSITE" id="PS00374">
    <property type="entry name" value="MGMT"/>
    <property type="match status" value="1"/>
</dbReference>
<evidence type="ECO:0000259" key="7">
    <source>
        <dbReference type="Pfam" id="PF01035"/>
    </source>
</evidence>
<sequence length="89" mass="9573">MYNSLMKISFSERALTVVAGIPRGKTLSYEQVAVLAGSPRAYRAVGNIMNKNENPNVPCHRVIKSDGTVGGYAHGTAKKKAILKREGAL</sequence>
<gene>
    <name evidence="8" type="ORF">UX31_C0010G0006</name>
</gene>
<comment type="catalytic activity">
    <reaction evidence="6">
        <text>a 6-O-methyl-2'-deoxyguanosine in DNA + L-cysteinyl-[protein] = S-methyl-L-cysteinyl-[protein] + a 2'-deoxyguanosine in DNA</text>
        <dbReference type="Rhea" id="RHEA:24000"/>
        <dbReference type="Rhea" id="RHEA-COMP:10131"/>
        <dbReference type="Rhea" id="RHEA-COMP:10132"/>
        <dbReference type="Rhea" id="RHEA-COMP:11367"/>
        <dbReference type="Rhea" id="RHEA-COMP:11368"/>
        <dbReference type="ChEBI" id="CHEBI:29950"/>
        <dbReference type="ChEBI" id="CHEBI:82612"/>
        <dbReference type="ChEBI" id="CHEBI:85445"/>
        <dbReference type="ChEBI" id="CHEBI:85448"/>
        <dbReference type="EC" id="2.1.1.63"/>
    </reaction>
</comment>
<organism evidence="8 9">
    <name type="scientific">Candidatus Nomurabacteria bacterium GW2011_GWA1_46_11</name>
    <dbReference type="NCBI Taxonomy" id="1618732"/>
    <lineage>
        <taxon>Bacteria</taxon>
        <taxon>Candidatus Nomuraibacteriota</taxon>
    </lineage>
</organism>
<keyword evidence="5" id="KW-0234">DNA repair</keyword>
<evidence type="ECO:0000256" key="6">
    <source>
        <dbReference type="ARBA" id="ARBA00049348"/>
    </source>
</evidence>
<dbReference type="CDD" id="cd06445">
    <property type="entry name" value="ATase"/>
    <property type="match status" value="1"/>
</dbReference>
<dbReference type="PANTHER" id="PTHR10815:SF13">
    <property type="entry name" value="METHYLATED-DNA--PROTEIN-CYSTEINE METHYLTRANSFERASE"/>
    <property type="match status" value="1"/>
</dbReference>
<keyword evidence="2" id="KW-0489">Methyltransferase</keyword>
<dbReference type="InterPro" id="IPR036388">
    <property type="entry name" value="WH-like_DNA-bd_sf"/>
</dbReference>
<dbReference type="GO" id="GO:0032259">
    <property type="term" value="P:methylation"/>
    <property type="evidence" value="ECO:0007669"/>
    <property type="project" value="UniProtKB-KW"/>
</dbReference>
<evidence type="ECO:0000313" key="9">
    <source>
        <dbReference type="Proteomes" id="UP000034107"/>
    </source>
</evidence>
<dbReference type="EMBL" id="LCLS01000010">
    <property type="protein sequence ID" value="KKU21875.1"/>
    <property type="molecule type" value="Genomic_DNA"/>
</dbReference>
<evidence type="ECO:0000313" key="8">
    <source>
        <dbReference type="EMBL" id="KKU21875.1"/>
    </source>
</evidence>
<comment type="caution">
    <text evidence="8">The sequence shown here is derived from an EMBL/GenBank/DDBJ whole genome shotgun (WGS) entry which is preliminary data.</text>
</comment>
<dbReference type="InterPro" id="IPR014048">
    <property type="entry name" value="MethylDNA_cys_MeTrfase_DNA-bd"/>
</dbReference>
<reference evidence="8 9" key="1">
    <citation type="journal article" date="2015" name="Nature">
        <title>rRNA introns, odd ribosomes, and small enigmatic genomes across a large radiation of phyla.</title>
        <authorList>
            <person name="Brown C.T."/>
            <person name="Hug L.A."/>
            <person name="Thomas B.C."/>
            <person name="Sharon I."/>
            <person name="Castelle C.J."/>
            <person name="Singh A."/>
            <person name="Wilkins M.J."/>
            <person name="Williams K.H."/>
            <person name="Banfield J.F."/>
        </authorList>
    </citation>
    <scope>NUCLEOTIDE SEQUENCE [LARGE SCALE GENOMIC DNA]</scope>
</reference>
<evidence type="ECO:0000256" key="3">
    <source>
        <dbReference type="ARBA" id="ARBA00022679"/>
    </source>
</evidence>
<dbReference type="NCBIfam" id="TIGR00589">
    <property type="entry name" value="ogt"/>
    <property type="match status" value="1"/>
</dbReference>
<dbReference type="Gene3D" id="1.10.10.10">
    <property type="entry name" value="Winged helix-like DNA-binding domain superfamily/Winged helix DNA-binding domain"/>
    <property type="match status" value="1"/>
</dbReference>
<dbReference type="Pfam" id="PF01035">
    <property type="entry name" value="DNA_binding_1"/>
    <property type="match status" value="1"/>
</dbReference>
<dbReference type="SUPFAM" id="SSF46767">
    <property type="entry name" value="Methylated DNA-protein cysteine methyltransferase, C-terminal domain"/>
    <property type="match status" value="1"/>
</dbReference>
<keyword evidence="3" id="KW-0808">Transferase</keyword>
<accession>A0A0G1RLS1</accession>
<dbReference type="GO" id="GO:0003908">
    <property type="term" value="F:methylated-DNA-[protein]-cysteine S-methyltransferase activity"/>
    <property type="evidence" value="ECO:0007669"/>
    <property type="project" value="UniProtKB-EC"/>
</dbReference>
<comment type="catalytic activity">
    <reaction evidence="1">
        <text>a 4-O-methyl-thymidine in DNA + L-cysteinyl-[protein] = a thymidine in DNA + S-methyl-L-cysteinyl-[protein]</text>
        <dbReference type="Rhea" id="RHEA:53428"/>
        <dbReference type="Rhea" id="RHEA-COMP:10131"/>
        <dbReference type="Rhea" id="RHEA-COMP:10132"/>
        <dbReference type="Rhea" id="RHEA-COMP:13555"/>
        <dbReference type="Rhea" id="RHEA-COMP:13556"/>
        <dbReference type="ChEBI" id="CHEBI:29950"/>
        <dbReference type="ChEBI" id="CHEBI:82612"/>
        <dbReference type="ChEBI" id="CHEBI:137386"/>
        <dbReference type="ChEBI" id="CHEBI:137387"/>
        <dbReference type="EC" id="2.1.1.63"/>
    </reaction>
</comment>
<dbReference type="AlphaFoldDB" id="A0A0G1RLS1"/>
<keyword evidence="4" id="KW-0227">DNA damage</keyword>
<feature type="domain" description="Methylated-DNA-[protein]-cysteine S-methyltransferase DNA binding" evidence="7">
    <location>
        <begin position="10"/>
        <end position="88"/>
    </location>
</feature>
<name>A0A0G1RLS1_9BACT</name>
<protein>
    <recommendedName>
        <fullName evidence="7">Methylated-DNA-[protein]-cysteine S-methyltransferase DNA binding domain-containing protein</fullName>
    </recommendedName>
</protein>
<evidence type="ECO:0000256" key="5">
    <source>
        <dbReference type="ARBA" id="ARBA00023204"/>
    </source>
</evidence>
<evidence type="ECO:0000256" key="2">
    <source>
        <dbReference type="ARBA" id="ARBA00022603"/>
    </source>
</evidence>
<dbReference type="Proteomes" id="UP000034107">
    <property type="component" value="Unassembled WGS sequence"/>
</dbReference>
<dbReference type="GO" id="GO:0006281">
    <property type="term" value="P:DNA repair"/>
    <property type="evidence" value="ECO:0007669"/>
    <property type="project" value="UniProtKB-KW"/>
</dbReference>
<dbReference type="InterPro" id="IPR001497">
    <property type="entry name" value="MethylDNA_cys_MeTrfase_AS"/>
</dbReference>
<evidence type="ECO:0000256" key="4">
    <source>
        <dbReference type="ARBA" id="ARBA00022763"/>
    </source>
</evidence>